<dbReference type="Proteomes" id="UP000775872">
    <property type="component" value="Unassembled WGS sequence"/>
</dbReference>
<evidence type="ECO:0000313" key="6">
    <source>
        <dbReference type="Proteomes" id="UP000775872"/>
    </source>
</evidence>
<name>A0A9N9YSF4_9HYPO</name>
<feature type="binding site" description="axial binding residue" evidence="4">
    <location>
        <position position="495"/>
    </location>
    <ligand>
        <name>heme</name>
        <dbReference type="ChEBI" id="CHEBI:30413"/>
    </ligand>
    <ligandPart>
        <name>Fe</name>
        <dbReference type="ChEBI" id="CHEBI:18248"/>
    </ligandPart>
</feature>
<dbReference type="Pfam" id="PF00067">
    <property type="entry name" value="p450"/>
    <property type="match status" value="1"/>
</dbReference>
<evidence type="ECO:0000256" key="3">
    <source>
        <dbReference type="ARBA" id="ARBA00023004"/>
    </source>
</evidence>
<dbReference type="InterPro" id="IPR002401">
    <property type="entry name" value="Cyt_P450_E_grp-I"/>
</dbReference>
<evidence type="ECO:0000256" key="2">
    <source>
        <dbReference type="ARBA" id="ARBA00022723"/>
    </source>
</evidence>
<accession>A0A9N9YSF4</accession>
<comment type="caution">
    <text evidence="5">The sequence shown here is derived from an EMBL/GenBank/DDBJ whole genome shotgun (WGS) entry which is preliminary data.</text>
</comment>
<dbReference type="SUPFAM" id="SSF48264">
    <property type="entry name" value="Cytochrome P450"/>
    <property type="match status" value="1"/>
</dbReference>
<dbReference type="PANTHER" id="PTHR24305:SF222">
    <property type="entry name" value="CYTOCHROME P450 MONOOXYGENASE STCS"/>
    <property type="match status" value="1"/>
</dbReference>
<comment type="cofactor">
    <cofactor evidence="4">
        <name>heme</name>
        <dbReference type="ChEBI" id="CHEBI:30413"/>
    </cofactor>
</comment>
<keyword evidence="6" id="KW-1185">Reference proteome</keyword>
<dbReference type="PRINTS" id="PR00463">
    <property type="entry name" value="EP450I"/>
</dbReference>
<dbReference type="InterPro" id="IPR001128">
    <property type="entry name" value="Cyt_P450"/>
</dbReference>
<dbReference type="GO" id="GO:0005506">
    <property type="term" value="F:iron ion binding"/>
    <property type="evidence" value="ECO:0007669"/>
    <property type="project" value="InterPro"/>
</dbReference>
<keyword evidence="3 4" id="KW-0408">Iron</keyword>
<dbReference type="OrthoDB" id="10029320at2759"/>
<keyword evidence="1 4" id="KW-0349">Heme</keyword>
<dbReference type="PANTHER" id="PTHR24305">
    <property type="entry name" value="CYTOCHROME P450"/>
    <property type="match status" value="1"/>
</dbReference>
<sequence length="573" mass="64291">MFFLLNMGRGLTAAVLTSLFITTTYLYIKLSEKRLKQYAHLPQAKTSLLWGHLKLFDEYTKRGNHDRHPGSISPYAIIAEIHRDIGSPPFFMLDMRPINPPTIVIANYEVAEQLSKPSKGFPYSVHKAPTTVRMIPLVGSKAILFHQNESWKGVRKRFNPGFAPAHLMTLLPGILEKTVPFLNHLDERARIGEPFRLSDLTTNLTFDIIGTVAMDVDMEAQKGDASPQGEFVRQFKKLIRTYADDKLFLPWWLMPFTEIKRLRLSAFINKRLREIVDTKLKKLNSAPLTGRSRTILALALQDVEDITPEILEETLDQIKSFLLAGHDTTSILIDWAIYELSRTPHALKAVQEEVKTLFGSDAQDPRAICARLSSSGGAELIHQMTYISAVIRETLRLHPPAGSVRMTMPNSGSTCIVSTPQGEYCLDGTWMYINHTIIHRDRAVYGETAEEFRPERWLVGGGSKGTGDDESLFMASSGSFPPGAWRPFERGPRNCIGQELANIEARIAITILAHKYKFSKVGLGESDLDDKGQPVLDNMGQYKTKSELYSTFQISARPVDGMIMKVEVAPSSL</sequence>
<dbReference type="GO" id="GO:0020037">
    <property type="term" value="F:heme binding"/>
    <property type="evidence" value="ECO:0007669"/>
    <property type="project" value="InterPro"/>
</dbReference>
<evidence type="ECO:0000256" key="1">
    <source>
        <dbReference type="ARBA" id="ARBA00022617"/>
    </source>
</evidence>
<dbReference type="EMBL" id="CABFOC020000002">
    <property type="protein sequence ID" value="CAH0037940.1"/>
    <property type="molecule type" value="Genomic_DNA"/>
</dbReference>
<dbReference type="CDD" id="cd11051">
    <property type="entry name" value="CYP59-like"/>
    <property type="match status" value="1"/>
</dbReference>
<dbReference type="InterPro" id="IPR050121">
    <property type="entry name" value="Cytochrome_P450_monoxygenase"/>
</dbReference>
<evidence type="ECO:0000256" key="4">
    <source>
        <dbReference type="PIRSR" id="PIRSR602401-1"/>
    </source>
</evidence>
<evidence type="ECO:0008006" key="7">
    <source>
        <dbReference type="Google" id="ProtNLM"/>
    </source>
</evidence>
<protein>
    <recommendedName>
        <fullName evidence="7">Cytochrome P450</fullName>
    </recommendedName>
</protein>
<dbReference type="InterPro" id="IPR036396">
    <property type="entry name" value="Cyt_P450_sf"/>
</dbReference>
<keyword evidence="2 4" id="KW-0479">Metal-binding</keyword>
<dbReference type="GO" id="GO:0016705">
    <property type="term" value="F:oxidoreductase activity, acting on paired donors, with incorporation or reduction of molecular oxygen"/>
    <property type="evidence" value="ECO:0007669"/>
    <property type="project" value="InterPro"/>
</dbReference>
<gene>
    <name evidence="5" type="ORF">CSOL1703_00003093</name>
</gene>
<organism evidence="5 6">
    <name type="scientific">Clonostachys solani</name>
    <dbReference type="NCBI Taxonomy" id="160281"/>
    <lineage>
        <taxon>Eukaryota</taxon>
        <taxon>Fungi</taxon>
        <taxon>Dikarya</taxon>
        <taxon>Ascomycota</taxon>
        <taxon>Pezizomycotina</taxon>
        <taxon>Sordariomycetes</taxon>
        <taxon>Hypocreomycetidae</taxon>
        <taxon>Hypocreales</taxon>
        <taxon>Bionectriaceae</taxon>
        <taxon>Clonostachys</taxon>
    </lineage>
</organism>
<evidence type="ECO:0000313" key="5">
    <source>
        <dbReference type="EMBL" id="CAH0037940.1"/>
    </source>
</evidence>
<proteinExistence type="predicted"/>
<dbReference type="Gene3D" id="1.10.630.10">
    <property type="entry name" value="Cytochrome P450"/>
    <property type="match status" value="1"/>
</dbReference>
<dbReference type="GO" id="GO:0004497">
    <property type="term" value="F:monooxygenase activity"/>
    <property type="evidence" value="ECO:0007669"/>
    <property type="project" value="InterPro"/>
</dbReference>
<reference evidence="5" key="1">
    <citation type="submission" date="2021-10" db="EMBL/GenBank/DDBJ databases">
        <authorList>
            <person name="Piombo E."/>
        </authorList>
    </citation>
    <scope>NUCLEOTIDE SEQUENCE</scope>
</reference>
<dbReference type="AlphaFoldDB" id="A0A9N9YSF4"/>
<dbReference type="PRINTS" id="PR00385">
    <property type="entry name" value="P450"/>
</dbReference>